<dbReference type="InterPro" id="IPR006015">
    <property type="entry name" value="Universal_stress_UspA"/>
</dbReference>
<proteinExistence type="inferred from homology"/>
<evidence type="ECO:0000313" key="5">
    <source>
        <dbReference type="Proteomes" id="UP000288388"/>
    </source>
</evidence>
<dbReference type="CDD" id="cd00293">
    <property type="entry name" value="USP-like"/>
    <property type="match status" value="1"/>
</dbReference>
<dbReference type="PIRSF" id="PIRSF006276">
    <property type="entry name" value="UspA"/>
    <property type="match status" value="1"/>
</dbReference>
<dbReference type="GO" id="GO:0005737">
    <property type="term" value="C:cytoplasm"/>
    <property type="evidence" value="ECO:0007669"/>
    <property type="project" value="UniProtKB-SubCell"/>
</dbReference>
<dbReference type="AlphaFoldDB" id="A0A2N8PWQ6"/>
<dbReference type="EMBL" id="RYZS01000001">
    <property type="protein sequence ID" value="RVU95825.1"/>
    <property type="molecule type" value="Genomic_DNA"/>
</dbReference>
<evidence type="ECO:0000313" key="4">
    <source>
        <dbReference type="EMBL" id="RVU95825.1"/>
    </source>
</evidence>
<evidence type="ECO:0000259" key="3">
    <source>
        <dbReference type="Pfam" id="PF00582"/>
    </source>
</evidence>
<dbReference type="RefSeq" id="WP_102871420.1">
    <property type="nucleotide sequence ID" value="NZ_JAEMPA010000420.1"/>
</dbReference>
<dbReference type="Gene3D" id="3.40.50.620">
    <property type="entry name" value="HUPs"/>
    <property type="match status" value="1"/>
</dbReference>
<organism evidence="4 5">
    <name type="scientific">Enterococcus avium</name>
    <name type="common">Streptococcus avium</name>
    <dbReference type="NCBI Taxonomy" id="33945"/>
    <lineage>
        <taxon>Bacteria</taxon>
        <taxon>Bacillati</taxon>
        <taxon>Bacillota</taxon>
        <taxon>Bacilli</taxon>
        <taxon>Lactobacillales</taxon>
        <taxon>Enterococcaceae</taxon>
        <taxon>Enterococcus</taxon>
    </lineage>
</organism>
<dbReference type="InterPro" id="IPR006016">
    <property type="entry name" value="UspA"/>
</dbReference>
<feature type="domain" description="UspA" evidence="3">
    <location>
        <begin position="5"/>
        <end position="141"/>
    </location>
</feature>
<evidence type="ECO:0000256" key="1">
    <source>
        <dbReference type="ARBA" id="ARBA00008791"/>
    </source>
</evidence>
<reference evidence="4 5" key="1">
    <citation type="submission" date="2018-12" db="EMBL/GenBank/DDBJ databases">
        <title>A novel vanA-carrying plasmid in a clinical isolate of Enterococcus avium.</title>
        <authorList>
            <person name="Bernasconi O.J."/>
            <person name="Luzzaro F."/>
            <person name="Endimiani A."/>
        </authorList>
    </citation>
    <scope>NUCLEOTIDE SEQUENCE [LARGE SCALE GENOMIC DNA]</scope>
    <source>
        <strain evidence="4 5">LC0559/18</strain>
    </source>
</reference>
<comment type="caution">
    <text evidence="4">The sequence shown here is derived from an EMBL/GenBank/DDBJ whole genome shotgun (WGS) entry which is preliminary data.</text>
</comment>
<protein>
    <recommendedName>
        <fullName evidence="2">Universal stress protein</fullName>
    </recommendedName>
</protein>
<dbReference type="InterPro" id="IPR014729">
    <property type="entry name" value="Rossmann-like_a/b/a_fold"/>
</dbReference>
<dbReference type="Proteomes" id="UP000288388">
    <property type="component" value="Unassembled WGS sequence"/>
</dbReference>
<accession>A0A2N8PWQ6</accession>
<evidence type="ECO:0000256" key="2">
    <source>
        <dbReference type="PIRNR" id="PIRNR006276"/>
    </source>
</evidence>
<name>A0A2N8PWQ6_ENTAV</name>
<dbReference type="PANTHER" id="PTHR46268">
    <property type="entry name" value="STRESS RESPONSE PROTEIN NHAX"/>
    <property type="match status" value="1"/>
</dbReference>
<keyword evidence="2" id="KW-0963">Cytoplasm</keyword>
<dbReference type="Pfam" id="PF00582">
    <property type="entry name" value="Usp"/>
    <property type="match status" value="1"/>
</dbReference>
<dbReference type="PANTHER" id="PTHR46268:SF6">
    <property type="entry name" value="UNIVERSAL STRESS PROTEIN UP12"/>
    <property type="match status" value="1"/>
</dbReference>
<dbReference type="PRINTS" id="PR01438">
    <property type="entry name" value="UNVRSLSTRESS"/>
</dbReference>
<comment type="similarity">
    <text evidence="1 2">Belongs to the universal stress protein A family.</text>
</comment>
<dbReference type="SUPFAM" id="SSF52402">
    <property type="entry name" value="Adenine nucleotide alpha hydrolases-like"/>
    <property type="match status" value="1"/>
</dbReference>
<sequence>MEDNYGKILVAIDDSEQSYKALKEALAIARRNDSQLYILTVTDMSIAIADARIVQYMRELADEQSKKVTEKIEQHLSSDINYTIRKVEGTPKVSIVQFAKETGIDLIAMGATGKGAIERTLVGSTTSYVVSHAPCNVLVVK</sequence>
<comment type="subcellular location">
    <subcellularLocation>
        <location evidence="2">Cytoplasm</location>
    </subcellularLocation>
</comment>
<gene>
    <name evidence="4" type="ORF">EK398_13775</name>
</gene>